<protein>
    <recommendedName>
        <fullName evidence="2">Dynein light chain Tctex-type 1</fullName>
    </recommendedName>
</protein>
<sequence>MPRDSVVFSEVREEIKEIVDGLIDKNLANRVYNAADAQSWTSIISRDVVVNLQEFNPNFKYTVMCLIMEKSDAGLHISNSCFWNGSTDGNLPTKWENKSMYCIINVFGLAL</sequence>
<dbReference type="GO" id="GO:0005868">
    <property type="term" value="C:cytoplasmic dynein complex"/>
    <property type="evidence" value="ECO:0007669"/>
    <property type="project" value="TreeGrafter"/>
</dbReference>
<dbReference type="GO" id="GO:0007018">
    <property type="term" value="P:microtubule-based movement"/>
    <property type="evidence" value="ECO:0007669"/>
    <property type="project" value="TreeGrafter"/>
</dbReference>
<dbReference type="CDD" id="cd21455">
    <property type="entry name" value="DLC-like_DYNLT1_DYNLT3"/>
    <property type="match status" value="1"/>
</dbReference>
<dbReference type="Gene3D" id="3.30.1140.40">
    <property type="entry name" value="Tctex-1"/>
    <property type="match status" value="1"/>
</dbReference>
<dbReference type="PANTHER" id="PTHR21255:SF4">
    <property type="entry name" value="DYNEIN LIGHT CHAIN TCTEX-TYPE"/>
    <property type="match status" value="1"/>
</dbReference>
<evidence type="ECO:0000313" key="1">
    <source>
        <dbReference type="EMBL" id="CAE0346153.1"/>
    </source>
</evidence>
<evidence type="ECO:0008006" key="2">
    <source>
        <dbReference type="Google" id="ProtNLM"/>
    </source>
</evidence>
<dbReference type="InterPro" id="IPR005334">
    <property type="entry name" value="Tctex-1-like"/>
</dbReference>
<reference evidence="1" key="1">
    <citation type="submission" date="2021-01" db="EMBL/GenBank/DDBJ databases">
        <authorList>
            <person name="Corre E."/>
            <person name="Pelletier E."/>
            <person name="Niang G."/>
            <person name="Scheremetjew M."/>
            <person name="Finn R."/>
            <person name="Kale V."/>
            <person name="Holt S."/>
            <person name="Cochrane G."/>
            <person name="Meng A."/>
            <person name="Brown T."/>
            <person name="Cohen L."/>
        </authorList>
    </citation>
    <scope>NUCLEOTIDE SEQUENCE</scope>
    <source>
        <strain evidence="1">FSP1.4</strain>
    </source>
</reference>
<dbReference type="Pfam" id="PF03645">
    <property type="entry name" value="Tctex-1"/>
    <property type="match status" value="1"/>
</dbReference>
<name>A0A7S3J863_9SPIT</name>
<dbReference type="AlphaFoldDB" id="A0A7S3J863"/>
<accession>A0A7S3J863</accession>
<gene>
    <name evidence="1" type="ORF">EHAR0213_LOCUS5063</name>
</gene>
<organism evidence="1">
    <name type="scientific">Euplotes harpa</name>
    <dbReference type="NCBI Taxonomy" id="151035"/>
    <lineage>
        <taxon>Eukaryota</taxon>
        <taxon>Sar</taxon>
        <taxon>Alveolata</taxon>
        <taxon>Ciliophora</taxon>
        <taxon>Intramacronucleata</taxon>
        <taxon>Spirotrichea</taxon>
        <taxon>Hypotrichia</taxon>
        <taxon>Euplotida</taxon>
        <taxon>Euplotidae</taxon>
        <taxon>Euplotes</taxon>
    </lineage>
</organism>
<dbReference type="EMBL" id="HBII01011813">
    <property type="protein sequence ID" value="CAE0346153.1"/>
    <property type="molecule type" value="Transcribed_RNA"/>
</dbReference>
<dbReference type="GO" id="GO:0045505">
    <property type="term" value="F:dynein intermediate chain binding"/>
    <property type="evidence" value="ECO:0007669"/>
    <property type="project" value="TreeGrafter"/>
</dbReference>
<dbReference type="GO" id="GO:0005737">
    <property type="term" value="C:cytoplasm"/>
    <property type="evidence" value="ECO:0007669"/>
    <property type="project" value="TreeGrafter"/>
</dbReference>
<dbReference type="PANTHER" id="PTHR21255">
    <property type="entry name" value="T-COMPLEX-ASSOCIATED-TESTIS-EXPRESSED 1/ DYNEIN LIGHT CHAIN"/>
    <property type="match status" value="1"/>
</dbReference>
<proteinExistence type="predicted"/>
<dbReference type="InterPro" id="IPR038586">
    <property type="entry name" value="Tctex-1-like_sf"/>
</dbReference>